<dbReference type="Pfam" id="PF02881">
    <property type="entry name" value="SRP54_N"/>
    <property type="match status" value="1"/>
</dbReference>
<dbReference type="KEGG" id="taut:V4D30_08475"/>
<dbReference type="AlphaFoldDB" id="A0AAU8GUV9"/>
<feature type="domain" description="Signal recognition particle SRP54 helical bundle" evidence="1">
    <location>
        <begin position="5"/>
        <end position="50"/>
    </location>
</feature>
<dbReference type="GO" id="GO:0005525">
    <property type="term" value="F:GTP binding"/>
    <property type="evidence" value="ECO:0007669"/>
    <property type="project" value="InterPro"/>
</dbReference>
<sequence>MFEALTDKLEAIFKKLKGKGILKEEDVDAALKEIRIALLEADVNFRVVKVFY</sequence>
<name>A0AAU8GUV9_9BACT</name>
<gene>
    <name evidence="2" type="ORF">V4D30_08475</name>
</gene>
<dbReference type="InterPro" id="IPR036225">
    <property type="entry name" value="SRP/SRP_N"/>
</dbReference>
<dbReference type="EMBL" id="CP144373">
    <property type="protein sequence ID" value="XCH46371.1"/>
    <property type="molecule type" value="Genomic_DNA"/>
</dbReference>
<protein>
    <submittedName>
        <fullName evidence="2">Signal recognition particle receptor subunit alpha</fullName>
    </submittedName>
</protein>
<dbReference type="GO" id="GO:0006614">
    <property type="term" value="P:SRP-dependent cotranslational protein targeting to membrane"/>
    <property type="evidence" value="ECO:0007669"/>
    <property type="project" value="InterPro"/>
</dbReference>
<keyword evidence="2" id="KW-0675">Receptor</keyword>
<proteinExistence type="predicted"/>
<accession>A0AAU8GUV9</accession>
<dbReference type="InterPro" id="IPR042101">
    <property type="entry name" value="SRP54_N_sf"/>
</dbReference>
<dbReference type="InterPro" id="IPR013822">
    <property type="entry name" value="Signal_recog_particl_SRP54_hlx"/>
</dbReference>
<reference evidence="2" key="1">
    <citation type="submission" date="2024-01" db="EMBL/GenBank/DDBJ databases">
        <title>The first autotrophic representatives of the genus Thermodesulfovibrio.</title>
        <authorList>
            <person name="Maltseva A.I."/>
            <person name="Elcheninov A.G."/>
            <person name="Kublanov I.V."/>
            <person name="Lebedinsky A.V."/>
            <person name="Frolov E.N."/>
        </authorList>
    </citation>
    <scope>NUCLEOTIDE SEQUENCE</scope>
    <source>
        <strain evidence="2">3907-1M</strain>
    </source>
</reference>
<organism evidence="2">
    <name type="scientific">Thermodesulfovibrio autotrophicus</name>
    <dbReference type="NCBI Taxonomy" id="3118333"/>
    <lineage>
        <taxon>Bacteria</taxon>
        <taxon>Pseudomonadati</taxon>
        <taxon>Nitrospirota</taxon>
        <taxon>Thermodesulfovibrionia</taxon>
        <taxon>Thermodesulfovibrionales</taxon>
        <taxon>Thermodesulfovibrionaceae</taxon>
        <taxon>Thermodesulfovibrio</taxon>
    </lineage>
</organism>
<evidence type="ECO:0000259" key="1">
    <source>
        <dbReference type="Pfam" id="PF02881"/>
    </source>
</evidence>
<evidence type="ECO:0000313" key="2">
    <source>
        <dbReference type="EMBL" id="XCH46371.1"/>
    </source>
</evidence>
<dbReference type="SUPFAM" id="SSF47364">
    <property type="entry name" value="Domain of the SRP/SRP receptor G-proteins"/>
    <property type="match status" value="1"/>
</dbReference>
<dbReference type="Gene3D" id="1.20.120.140">
    <property type="entry name" value="Signal recognition particle SRP54, nucleotide-binding domain"/>
    <property type="match status" value="1"/>
</dbReference>